<reference evidence="8" key="1">
    <citation type="submission" date="2012-12" db="EMBL/GenBank/DDBJ databases">
        <authorList>
            <person name="Hellsten U."/>
            <person name="Grimwood J."/>
            <person name="Chapman J.A."/>
            <person name="Shapiro H."/>
            <person name="Aerts A."/>
            <person name="Otillar R.P."/>
            <person name="Terry A.Y."/>
            <person name="Boore J.L."/>
            <person name="Simakov O."/>
            <person name="Marletaz F."/>
            <person name="Cho S.-J."/>
            <person name="Edsinger-Gonzales E."/>
            <person name="Havlak P."/>
            <person name="Kuo D.-H."/>
            <person name="Larsson T."/>
            <person name="Lv J."/>
            <person name="Arendt D."/>
            <person name="Savage R."/>
            <person name="Osoegawa K."/>
            <person name="de Jong P."/>
            <person name="Lindberg D.R."/>
            <person name="Seaver E.C."/>
            <person name="Weisblat D.A."/>
            <person name="Putnam N.H."/>
            <person name="Grigoriev I.V."/>
            <person name="Rokhsar D.S."/>
        </authorList>
    </citation>
    <scope>NUCLEOTIDE SEQUENCE</scope>
</reference>
<proteinExistence type="predicted"/>
<evidence type="ECO:0000313" key="8">
    <source>
        <dbReference type="Proteomes" id="UP000015101"/>
    </source>
</evidence>
<gene>
    <name evidence="7" type="primary">20208332</name>
    <name evidence="6" type="ORF">HELRODRAFT_182049</name>
</gene>
<evidence type="ECO:0000313" key="6">
    <source>
        <dbReference type="EMBL" id="ESN91871.1"/>
    </source>
</evidence>
<dbReference type="RefSeq" id="XP_009030053.1">
    <property type="nucleotide sequence ID" value="XM_009031805.1"/>
</dbReference>
<organism evidence="7 8">
    <name type="scientific">Helobdella robusta</name>
    <name type="common">Californian leech</name>
    <dbReference type="NCBI Taxonomy" id="6412"/>
    <lineage>
        <taxon>Eukaryota</taxon>
        <taxon>Metazoa</taxon>
        <taxon>Spiralia</taxon>
        <taxon>Lophotrochozoa</taxon>
        <taxon>Annelida</taxon>
        <taxon>Clitellata</taxon>
        <taxon>Hirudinea</taxon>
        <taxon>Rhynchobdellida</taxon>
        <taxon>Glossiphoniidae</taxon>
        <taxon>Helobdella</taxon>
    </lineage>
</organism>
<keyword evidence="8" id="KW-1185">Reference proteome</keyword>
<dbReference type="GeneID" id="20208332"/>
<keyword evidence="3 5" id="KW-1133">Transmembrane helix</keyword>
<dbReference type="KEGG" id="hro:HELRODRAFT_182049"/>
<dbReference type="Gene3D" id="1.10.1450.10">
    <property type="entry name" value="Tetraspanin"/>
    <property type="match status" value="1"/>
</dbReference>
<feature type="transmembrane region" description="Helical" evidence="5">
    <location>
        <begin position="231"/>
        <end position="251"/>
    </location>
</feature>
<dbReference type="GO" id="GO:0005886">
    <property type="term" value="C:plasma membrane"/>
    <property type="evidence" value="ECO:0000318"/>
    <property type="project" value="GO_Central"/>
</dbReference>
<dbReference type="HOGENOM" id="CLU_712279_0_0_1"/>
<dbReference type="InParanoid" id="T1FHN3"/>
<dbReference type="Proteomes" id="UP000015101">
    <property type="component" value="Unassembled WGS sequence"/>
</dbReference>
<dbReference type="InterPro" id="IPR008952">
    <property type="entry name" value="Tetraspanin_EC2_sf"/>
</dbReference>
<name>T1FHN3_HELRO</name>
<feature type="transmembrane region" description="Helical" evidence="5">
    <location>
        <begin position="103"/>
        <end position="120"/>
    </location>
</feature>
<dbReference type="CTD" id="20208332"/>
<evidence type="ECO:0000313" key="7">
    <source>
        <dbReference type="EnsemblMetazoa" id="HelroP182049"/>
    </source>
</evidence>
<evidence type="ECO:0000256" key="4">
    <source>
        <dbReference type="ARBA" id="ARBA00023136"/>
    </source>
</evidence>
<sequence>MVKIYTPPSPFKWRLLSLGFTIAFLSTILLIYYHRTWHSQNQSHYFLELSAKYELTNFSSGLKFLCCVSAATCVVAIAVNFMAEQLDMWDVFKDGVKSYGHLFGYQVLALVLATGFCYAVNSKVRNESYPDIYATWGNVSANQHNLPTLQNLQQTYKCCGFESLDEWKRINWWRDDDEREDNLSQVPKSCCVDQICPRTLYIWNSTQVHKSSCSTFILSDITTEVRNNFQAMLCLTGLHLLLLGSFLFLFISRGDEWRDFEDNEDRIEELHAVREVATEQEAKKHKRKGSYMFVEETTETASVVTEKLEADPLIKKLPPGYMKQFNISNRSTGARTLGLSARMNDFGSVGGLALSDKFSEISLLSSHISHASERKDRVNEKHKKPLRK</sequence>
<evidence type="ECO:0000256" key="1">
    <source>
        <dbReference type="ARBA" id="ARBA00004141"/>
    </source>
</evidence>
<comment type="subcellular location">
    <subcellularLocation>
        <location evidence="1">Membrane</location>
        <topology evidence="1">Multi-pass membrane protein</topology>
    </subcellularLocation>
</comment>
<dbReference type="AlphaFoldDB" id="T1FHN3"/>
<reference evidence="6 8" key="2">
    <citation type="journal article" date="2013" name="Nature">
        <title>Insights into bilaterian evolution from three spiralian genomes.</title>
        <authorList>
            <person name="Simakov O."/>
            <person name="Marletaz F."/>
            <person name="Cho S.J."/>
            <person name="Edsinger-Gonzales E."/>
            <person name="Havlak P."/>
            <person name="Hellsten U."/>
            <person name="Kuo D.H."/>
            <person name="Larsson T."/>
            <person name="Lv J."/>
            <person name="Arendt D."/>
            <person name="Savage R."/>
            <person name="Osoegawa K."/>
            <person name="de Jong P."/>
            <person name="Grimwood J."/>
            <person name="Chapman J.A."/>
            <person name="Shapiro H."/>
            <person name="Aerts A."/>
            <person name="Otillar R.P."/>
            <person name="Terry A.Y."/>
            <person name="Boore J.L."/>
            <person name="Grigoriev I.V."/>
            <person name="Lindberg D.R."/>
            <person name="Seaver E.C."/>
            <person name="Weisblat D.A."/>
            <person name="Putnam N.H."/>
            <person name="Rokhsar D.S."/>
        </authorList>
    </citation>
    <scope>NUCLEOTIDE SEQUENCE</scope>
</reference>
<dbReference type="Pfam" id="PF00335">
    <property type="entry name" value="Tetraspanin"/>
    <property type="match status" value="1"/>
</dbReference>
<evidence type="ECO:0000256" key="2">
    <source>
        <dbReference type="ARBA" id="ARBA00022692"/>
    </source>
</evidence>
<dbReference type="InterPro" id="IPR018499">
    <property type="entry name" value="Tetraspanin/Peripherin"/>
</dbReference>
<keyword evidence="4 5" id="KW-0472">Membrane</keyword>
<keyword evidence="2 5" id="KW-0812">Transmembrane</keyword>
<protein>
    <recommendedName>
        <fullName evidence="9">Tetraspanin</fullName>
    </recommendedName>
</protein>
<accession>T1FHN3</accession>
<dbReference type="EnsemblMetazoa" id="HelroT182049">
    <property type="protein sequence ID" value="HelroP182049"/>
    <property type="gene ID" value="HelroG182049"/>
</dbReference>
<evidence type="ECO:0000256" key="3">
    <source>
        <dbReference type="ARBA" id="ARBA00022989"/>
    </source>
</evidence>
<dbReference type="SUPFAM" id="SSF48652">
    <property type="entry name" value="Tetraspanin"/>
    <property type="match status" value="1"/>
</dbReference>
<evidence type="ECO:0000256" key="5">
    <source>
        <dbReference type="SAM" id="Phobius"/>
    </source>
</evidence>
<dbReference type="EMBL" id="KB097694">
    <property type="protein sequence ID" value="ESN91871.1"/>
    <property type="molecule type" value="Genomic_DNA"/>
</dbReference>
<feature type="transmembrane region" description="Helical" evidence="5">
    <location>
        <begin position="15"/>
        <end position="33"/>
    </location>
</feature>
<reference evidence="7" key="3">
    <citation type="submission" date="2015-06" db="UniProtKB">
        <authorList>
            <consortium name="EnsemblMetazoa"/>
        </authorList>
    </citation>
    <scope>IDENTIFICATION</scope>
</reference>
<evidence type="ECO:0008006" key="9">
    <source>
        <dbReference type="Google" id="ProtNLM"/>
    </source>
</evidence>
<dbReference type="EMBL" id="AMQM01007952">
    <property type="status" value="NOT_ANNOTATED_CDS"/>
    <property type="molecule type" value="Genomic_DNA"/>
</dbReference>
<feature type="transmembrane region" description="Helical" evidence="5">
    <location>
        <begin position="62"/>
        <end position="83"/>
    </location>
</feature>